<sequence>MQEHPENDLHSGADRFSRTRPEPRDFDALADEPDPAEVAERNRRSTRQALGFTVASISFCLLFGLVLSWIPGVSETWWAVLTSIPPVAALLACAVIMVRKLNRYERWVPWMGVFWLPLVPFTMVWLIITIGKLAV</sequence>
<keyword evidence="2" id="KW-0812">Transmembrane</keyword>
<comment type="caution">
    <text evidence="3">The sequence shown here is derived from an EMBL/GenBank/DDBJ whole genome shotgun (WGS) entry which is preliminary data.</text>
</comment>
<feature type="compositionally biased region" description="Basic and acidic residues" evidence="1">
    <location>
        <begin position="1"/>
        <end position="27"/>
    </location>
</feature>
<dbReference type="EMBL" id="NQMQ01000019">
    <property type="protein sequence ID" value="PAJ69008.1"/>
    <property type="molecule type" value="Genomic_DNA"/>
</dbReference>
<evidence type="ECO:0000313" key="3">
    <source>
        <dbReference type="EMBL" id="PAJ69008.1"/>
    </source>
</evidence>
<dbReference type="Proteomes" id="UP000215771">
    <property type="component" value="Unassembled WGS sequence"/>
</dbReference>
<evidence type="ECO:0000313" key="4">
    <source>
        <dbReference type="Proteomes" id="UP000215771"/>
    </source>
</evidence>
<organism evidence="3 4">
    <name type="scientific">Corynebacterium hadale</name>
    <dbReference type="NCBI Taxonomy" id="2026255"/>
    <lineage>
        <taxon>Bacteria</taxon>
        <taxon>Bacillati</taxon>
        <taxon>Actinomycetota</taxon>
        <taxon>Actinomycetes</taxon>
        <taxon>Mycobacteriales</taxon>
        <taxon>Corynebacteriaceae</taxon>
        <taxon>Corynebacterium</taxon>
    </lineage>
</organism>
<keyword evidence="2" id="KW-1133">Transmembrane helix</keyword>
<accession>A0A269PBD2</accession>
<protein>
    <submittedName>
        <fullName evidence="3">Uncharacterized protein</fullName>
    </submittedName>
</protein>
<feature type="transmembrane region" description="Helical" evidence="2">
    <location>
        <begin position="49"/>
        <end position="70"/>
    </location>
</feature>
<feature type="compositionally biased region" description="Acidic residues" evidence="1">
    <location>
        <begin position="28"/>
        <end position="37"/>
    </location>
</feature>
<feature type="region of interest" description="Disordered" evidence="1">
    <location>
        <begin position="1"/>
        <end position="42"/>
    </location>
</feature>
<gene>
    <name evidence="3" type="ORF">CIG21_09110</name>
</gene>
<feature type="transmembrane region" description="Helical" evidence="2">
    <location>
        <begin position="110"/>
        <end position="130"/>
    </location>
</feature>
<reference evidence="3 4" key="1">
    <citation type="submission" date="2017-08" db="EMBL/GenBank/DDBJ databases">
        <authorList>
            <person name="de Groot N.N."/>
        </authorList>
    </citation>
    <scope>NUCLEOTIDE SEQUENCE [LARGE SCALE GENOMIC DNA]</scope>
    <source>
        <strain evidence="3 4">NBT06-6</strain>
    </source>
</reference>
<dbReference type="AlphaFoldDB" id="A0A269PBD2"/>
<proteinExistence type="predicted"/>
<evidence type="ECO:0000256" key="2">
    <source>
        <dbReference type="SAM" id="Phobius"/>
    </source>
</evidence>
<feature type="transmembrane region" description="Helical" evidence="2">
    <location>
        <begin position="76"/>
        <end position="98"/>
    </location>
</feature>
<keyword evidence="2" id="KW-0472">Membrane</keyword>
<name>A0A269PBD2_9CORY</name>
<dbReference type="RefSeq" id="WP_095278356.1">
    <property type="nucleotide sequence ID" value="NZ_CP047655.1"/>
</dbReference>
<evidence type="ECO:0000256" key="1">
    <source>
        <dbReference type="SAM" id="MobiDB-lite"/>
    </source>
</evidence>